<comment type="caution">
    <text evidence="1">The sequence shown here is derived from an EMBL/GenBank/DDBJ whole genome shotgun (WGS) entry which is preliminary data.</text>
</comment>
<dbReference type="AlphaFoldDB" id="A0A3M3NGQ8"/>
<reference evidence="1 2" key="1">
    <citation type="submission" date="2018-08" db="EMBL/GenBank/DDBJ databases">
        <title>Recombination of ecologically and evolutionarily significant loci maintains genetic cohesion in the Pseudomonas syringae species complex.</title>
        <authorList>
            <person name="Dillon M."/>
            <person name="Thakur S."/>
            <person name="Almeida R.N.D."/>
            <person name="Weir B.S."/>
            <person name="Guttman D.S."/>
        </authorList>
    </citation>
    <scope>NUCLEOTIDE SEQUENCE [LARGE SCALE GENOMIC DNA]</scope>
    <source>
        <strain evidence="1 2">1089_5</strain>
    </source>
</reference>
<sequence length="49" mass="5704">MPKFFNDRATLRVACRSGRSASDLEYAAQRRFVTQSVTRSIPTLEREER</sequence>
<dbReference type="Proteomes" id="UP000278062">
    <property type="component" value="Unassembled WGS sequence"/>
</dbReference>
<evidence type="ECO:0000313" key="1">
    <source>
        <dbReference type="EMBL" id="RMN99019.1"/>
    </source>
</evidence>
<name>A0A3M3NGQ8_9PSED</name>
<proteinExistence type="predicted"/>
<organism evidence="1 2">
    <name type="scientific">Pseudomonas syringae pv. apii</name>
    <dbReference type="NCBI Taxonomy" id="81036"/>
    <lineage>
        <taxon>Bacteria</taxon>
        <taxon>Pseudomonadati</taxon>
        <taxon>Pseudomonadota</taxon>
        <taxon>Gammaproteobacteria</taxon>
        <taxon>Pseudomonadales</taxon>
        <taxon>Pseudomonadaceae</taxon>
        <taxon>Pseudomonas</taxon>
    </lineage>
</organism>
<gene>
    <name evidence="1" type="ORF">ALQ49_05547</name>
</gene>
<evidence type="ECO:0000313" key="2">
    <source>
        <dbReference type="Proteomes" id="UP000278062"/>
    </source>
</evidence>
<dbReference type="EMBL" id="RBPL01000050">
    <property type="protein sequence ID" value="RMN99019.1"/>
    <property type="molecule type" value="Genomic_DNA"/>
</dbReference>
<accession>A0A3M3NGQ8</accession>
<protein>
    <submittedName>
        <fullName evidence="1">Uncharacterized protein</fullName>
    </submittedName>
</protein>